<evidence type="ECO:0000256" key="2">
    <source>
        <dbReference type="SAM" id="Phobius"/>
    </source>
</evidence>
<proteinExistence type="predicted"/>
<keyword evidence="2" id="KW-0812">Transmembrane</keyword>
<sequence length="458" mass="48201">MSSSTLSAPDFRHRFPPIPPSIRSNDVPMAPSSTSSTTSKSETSISTSDTTSSTTSGISTVITPNIKTTSDIETVITSNTKTPSDTSTISISNTNSSSSTTTSLITTPSPTSASEIVSITTDSHGIAATSTSFITVTAISGGTTGSSAESSANGGPEGFFHNTGAVAGVFTAVGIVVLVLIVALSTNAVRRHRNKVAVLVPYSQADDDISSDDLSTGCSDVTREKFAVSAAGIDAFNTNSAGNMGSNSQTQHLREVCEHTSNHAQNVLEWRSYGRHPTADRSGECNLYADVQLPLPGPKERLVTYGHDSLPSSPMWRAPSDTTIICSEEVDVLIGNHEVSPDNPTQLSSATPAIPNPDRTIFVAAVSPVDHVPPYDDGFSVQTLSTMPPSYRTRRPDHEVEPWTLPPAYATSQDGIVGLRRSMTGQHDVQNGHNVGSSSDAKLAGVRVHETVQFAFHV</sequence>
<protein>
    <submittedName>
        <fullName evidence="3">Uncharacterized protein</fullName>
    </submittedName>
</protein>
<name>A0A371CLI9_9APHY</name>
<evidence type="ECO:0000256" key="1">
    <source>
        <dbReference type="SAM" id="MobiDB-lite"/>
    </source>
</evidence>
<keyword evidence="4" id="KW-1185">Reference proteome</keyword>
<gene>
    <name evidence="3" type="ORF">OH76DRAFT_1489726</name>
</gene>
<keyword evidence="2" id="KW-0472">Membrane</keyword>
<evidence type="ECO:0000313" key="3">
    <source>
        <dbReference type="EMBL" id="RDX41148.1"/>
    </source>
</evidence>
<accession>A0A371CLI9</accession>
<feature type="compositionally biased region" description="Low complexity" evidence="1">
    <location>
        <begin position="80"/>
        <end position="110"/>
    </location>
</feature>
<dbReference type="STRING" id="139420.A0A371CLI9"/>
<feature type="transmembrane region" description="Helical" evidence="2">
    <location>
        <begin position="165"/>
        <end position="185"/>
    </location>
</feature>
<dbReference type="Proteomes" id="UP000256964">
    <property type="component" value="Unassembled WGS sequence"/>
</dbReference>
<feature type="compositionally biased region" description="Low complexity" evidence="1">
    <location>
        <begin position="32"/>
        <end position="58"/>
    </location>
</feature>
<dbReference type="EMBL" id="KZ857522">
    <property type="protein sequence ID" value="RDX41148.1"/>
    <property type="molecule type" value="Genomic_DNA"/>
</dbReference>
<reference evidence="3 4" key="1">
    <citation type="journal article" date="2018" name="Biotechnol. Biofuels">
        <title>Integrative visual omics of the white-rot fungus Polyporus brumalis exposes the biotechnological potential of its oxidative enzymes for delignifying raw plant biomass.</title>
        <authorList>
            <person name="Miyauchi S."/>
            <person name="Rancon A."/>
            <person name="Drula E."/>
            <person name="Hage H."/>
            <person name="Chaduli D."/>
            <person name="Favel A."/>
            <person name="Grisel S."/>
            <person name="Henrissat B."/>
            <person name="Herpoel-Gimbert I."/>
            <person name="Ruiz-Duenas F.J."/>
            <person name="Chevret D."/>
            <person name="Hainaut M."/>
            <person name="Lin J."/>
            <person name="Wang M."/>
            <person name="Pangilinan J."/>
            <person name="Lipzen A."/>
            <person name="Lesage-Meessen L."/>
            <person name="Navarro D."/>
            <person name="Riley R."/>
            <person name="Grigoriev I.V."/>
            <person name="Zhou S."/>
            <person name="Raouche S."/>
            <person name="Rosso M.N."/>
        </authorList>
    </citation>
    <scope>NUCLEOTIDE SEQUENCE [LARGE SCALE GENOMIC DNA]</scope>
    <source>
        <strain evidence="3 4">BRFM 1820</strain>
    </source>
</reference>
<organism evidence="3 4">
    <name type="scientific">Lentinus brumalis</name>
    <dbReference type="NCBI Taxonomy" id="2498619"/>
    <lineage>
        <taxon>Eukaryota</taxon>
        <taxon>Fungi</taxon>
        <taxon>Dikarya</taxon>
        <taxon>Basidiomycota</taxon>
        <taxon>Agaricomycotina</taxon>
        <taxon>Agaricomycetes</taxon>
        <taxon>Polyporales</taxon>
        <taxon>Polyporaceae</taxon>
        <taxon>Lentinus</taxon>
    </lineage>
</organism>
<feature type="region of interest" description="Disordered" evidence="1">
    <location>
        <begin position="1"/>
        <end position="58"/>
    </location>
</feature>
<evidence type="ECO:0000313" key="4">
    <source>
        <dbReference type="Proteomes" id="UP000256964"/>
    </source>
</evidence>
<feature type="region of interest" description="Disordered" evidence="1">
    <location>
        <begin position="380"/>
        <end position="407"/>
    </location>
</feature>
<dbReference type="AlphaFoldDB" id="A0A371CLI9"/>
<keyword evidence="2" id="KW-1133">Transmembrane helix</keyword>
<feature type="region of interest" description="Disordered" evidence="1">
    <location>
        <begin position="78"/>
        <end position="110"/>
    </location>
</feature>